<dbReference type="Gene3D" id="3.10.490.10">
    <property type="entry name" value="Gamma-glutamyl cyclotransferase-like"/>
    <property type="match status" value="1"/>
</dbReference>
<accession>J3NV57</accession>
<keyword evidence="5" id="KW-1185">Reference proteome</keyword>
<keyword evidence="2" id="KW-0456">Lyase</keyword>
<evidence type="ECO:0000313" key="3">
    <source>
        <dbReference type="EMBL" id="EJT75233.1"/>
    </source>
</evidence>
<dbReference type="InterPro" id="IPR017939">
    <property type="entry name" value="G-Glutamylcylcotransferase"/>
</dbReference>
<dbReference type="RefSeq" id="XP_009221233.1">
    <property type="nucleotide sequence ID" value="XM_009222969.1"/>
</dbReference>
<dbReference type="InterPro" id="IPR013024">
    <property type="entry name" value="GGCT-like"/>
</dbReference>
<dbReference type="STRING" id="644352.J3NV57"/>
<sequence length="347" mass="38549">MARRCPGSRLLGTAVLPGFRWQINQRHYANVVEASGDHQGGVAGLLYELAGPRDEAALDRAEGVAMRCYEKKYHSVLFREAHPLLARRDVAGIVSQGGPAAVLVAAGSVPGEQGPTAPCWVDGVLVYLSTDYVEEGTPYDEYVGRLGLGITDSIALGVDPEFFRRSFVPYASELEKEIDLFFLRKICILLRPGSKLASGYRKRLGGKQEAGSFPGYVTQAGFSPNALTRTVTILINIKDINISYILTLLKGTRSCKEDLRVEFFARGTPNGIKLNFNNYQKVNLIKMFACMEIRFQSSRIIKLKVGNFRNCGKLNGKFLWYLGIGALKAKLRTLRNRYLQLHYKLST</sequence>
<dbReference type="eggNOG" id="ENOG502S3WQ">
    <property type="taxonomic scope" value="Eukaryota"/>
</dbReference>
<proteinExistence type="predicted"/>
<dbReference type="SUPFAM" id="SSF110857">
    <property type="entry name" value="Gamma-glutamyl cyclotransferase-like"/>
    <property type="match status" value="1"/>
</dbReference>
<dbReference type="CDD" id="cd06661">
    <property type="entry name" value="GGCT_like"/>
    <property type="match status" value="1"/>
</dbReference>
<reference evidence="4" key="5">
    <citation type="submission" date="2018-04" db="UniProtKB">
        <authorList>
            <consortium name="EnsemblFungi"/>
        </authorList>
    </citation>
    <scope>IDENTIFICATION</scope>
    <source>
        <strain evidence="4">R3-111a-1</strain>
    </source>
</reference>
<protein>
    <recommendedName>
        <fullName evidence="1">gamma-glutamylcyclotransferase</fullName>
        <ecNumber evidence="1">4.3.2.9</ecNumber>
    </recommendedName>
</protein>
<dbReference type="EMBL" id="GL385397">
    <property type="protein sequence ID" value="EJT75233.1"/>
    <property type="molecule type" value="Genomic_DNA"/>
</dbReference>
<dbReference type="EC" id="4.3.2.9" evidence="1"/>
<dbReference type="GeneID" id="20345628"/>
<dbReference type="AlphaFoldDB" id="J3NV57"/>
<dbReference type="HOGENOM" id="CLU_799365_0_0_1"/>
<dbReference type="InterPro" id="IPR036568">
    <property type="entry name" value="GGCT-like_sf"/>
</dbReference>
<evidence type="ECO:0000313" key="5">
    <source>
        <dbReference type="Proteomes" id="UP000006039"/>
    </source>
</evidence>
<reference evidence="3" key="3">
    <citation type="submission" date="2010-09" db="EMBL/GenBank/DDBJ databases">
        <title>Annotation of Gaeumannomyces graminis var. tritici R3-111a-1.</title>
        <authorList>
            <consortium name="The Broad Institute Genome Sequencing Platform"/>
            <person name="Ma L.-J."/>
            <person name="Dead R."/>
            <person name="Young S.K."/>
            <person name="Zeng Q."/>
            <person name="Gargeya S."/>
            <person name="Fitzgerald M."/>
            <person name="Haas B."/>
            <person name="Abouelleil A."/>
            <person name="Alvarado L."/>
            <person name="Arachchi H.M."/>
            <person name="Berlin A."/>
            <person name="Brown A."/>
            <person name="Chapman S.B."/>
            <person name="Chen Z."/>
            <person name="Dunbar C."/>
            <person name="Freedman E."/>
            <person name="Gearin G."/>
            <person name="Gellesch M."/>
            <person name="Goldberg J."/>
            <person name="Griggs A."/>
            <person name="Gujja S."/>
            <person name="Heiman D."/>
            <person name="Howarth C."/>
            <person name="Larson L."/>
            <person name="Lui A."/>
            <person name="MacDonald P.J.P."/>
            <person name="Mehta T."/>
            <person name="Montmayeur A."/>
            <person name="Murphy C."/>
            <person name="Neiman D."/>
            <person name="Pearson M."/>
            <person name="Priest M."/>
            <person name="Roberts A."/>
            <person name="Saif S."/>
            <person name="Shea T."/>
            <person name="Shenoy N."/>
            <person name="Sisk P."/>
            <person name="Stolte C."/>
            <person name="Sykes S."/>
            <person name="Yandava C."/>
            <person name="Wortman J."/>
            <person name="Nusbaum C."/>
            <person name="Birren B."/>
        </authorList>
    </citation>
    <scope>NUCLEOTIDE SEQUENCE</scope>
    <source>
        <strain evidence="3">R3-111a-1</strain>
    </source>
</reference>
<reference evidence="5" key="1">
    <citation type="submission" date="2010-07" db="EMBL/GenBank/DDBJ databases">
        <title>The genome sequence of Gaeumannomyces graminis var. tritici strain R3-111a-1.</title>
        <authorList>
            <consortium name="The Broad Institute Genome Sequencing Platform"/>
            <person name="Ma L.-J."/>
            <person name="Dead R."/>
            <person name="Young S."/>
            <person name="Zeng Q."/>
            <person name="Koehrsen M."/>
            <person name="Alvarado L."/>
            <person name="Berlin A."/>
            <person name="Chapman S.B."/>
            <person name="Chen Z."/>
            <person name="Freedman E."/>
            <person name="Gellesch M."/>
            <person name="Goldberg J."/>
            <person name="Griggs A."/>
            <person name="Gujja S."/>
            <person name="Heilman E.R."/>
            <person name="Heiman D."/>
            <person name="Hepburn T."/>
            <person name="Howarth C."/>
            <person name="Jen D."/>
            <person name="Larson L."/>
            <person name="Mehta T."/>
            <person name="Neiman D."/>
            <person name="Pearson M."/>
            <person name="Roberts A."/>
            <person name="Saif S."/>
            <person name="Shea T."/>
            <person name="Shenoy N."/>
            <person name="Sisk P."/>
            <person name="Stolte C."/>
            <person name="Sykes S."/>
            <person name="Walk T."/>
            <person name="White J."/>
            <person name="Yandava C."/>
            <person name="Haas B."/>
            <person name="Nusbaum C."/>
            <person name="Birren B."/>
        </authorList>
    </citation>
    <scope>NUCLEOTIDE SEQUENCE [LARGE SCALE GENOMIC DNA]</scope>
    <source>
        <strain evidence="5">R3-111a-1</strain>
    </source>
</reference>
<dbReference type="PANTHER" id="PTHR12935">
    <property type="entry name" value="GAMMA-GLUTAMYLCYCLOTRANSFERASE"/>
    <property type="match status" value="1"/>
</dbReference>
<dbReference type="PANTHER" id="PTHR12935:SF0">
    <property type="entry name" value="GAMMA-GLUTAMYLCYCLOTRANSFERASE"/>
    <property type="match status" value="1"/>
</dbReference>
<dbReference type="Proteomes" id="UP000006039">
    <property type="component" value="Unassembled WGS sequence"/>
</dbReference>
<dbReference type="OrthoDB" id="2924818at2759"/>
<organism evidence="3">
    <name type="scientific">Gaeumannomyces tritici (strain R3-111a-1)</name>
    <name type="common">Wheat and barley take-all root rot fungus</name>
    <name type="synonym">Gaeumannomyces graminis var. tritici</name>
    <dbReference type="NCBI Taxonomy" id="644352"/>
    <lineage>
        <taxon>Eukaryota</taxon>
        <taxon>Fungi</taxon>
        <taxon>Dikarya</taxon>
        <taxon>Ascomycota</taxon>
        <taxon>Pezizomycotina</taxon>
        <taxon>Sordariomycetes</taxon>
        <taxon>Sordariomycetidae</taxon>
        <taxon>Magnaporthales</taxon>
        <taxon>Magnaporthaceae</taxon>
        <taxon>Gaeumannomyces</taxon>
    </lineage>
</organism>
<reference evidence="3" key="2">
    <citation type="submission" date="2010-07" db="EMBL/GenBank/DDBJ databases">
        <authorList>
            <consortium name="The Broad Institute Genome Sequencing Platform"/>
            <consortium name="Broad Institute Genome Sequencing Center for Infectious Disease"/>
            <person name="Ma L.-J."/>
            <person name="Dead R."/>
            <person name="Young S."/>
            <person name="Zeng Q."/>
            <person name="Koehrsen M."/>
            <person name="Alvarado L."/>
            <person name="Berlin A."/>
            <person name="Chapman S.B."/>
            <person name="Chen Z."/>
            <person name="Freedman E."/>
            <person name="Gellesch M."/>
            <person name="Goldberg J."/>
            <person name="Griggs A."/>
            <person name="Gujja S."/>
            <person name="Heilman E.R."/>
            <person name="Heiman D."/>
            <person name="Hepburn T."/>
            <person name="Howarth C."/>
            <person name="Jen D."/>
            <person name="Larson L."/>
            <person name="Mehta T."/>
            <person name="Neiman D."/>
            <person name="Pearson M."/>
            <person name="Roberts A."/>
            <person name="Saif S."/>
            <person name="Shea T."/>
            <person name="Shenoy N."/>
            <person name="Sisk P."/>
            <person name="Stolte C."/>
            <person name="Sykes S."/>
            <person name="Walk T."/>
            <person name="White J."/>
            <person name="Yandava C."/>
            <person name="Haas B."/>
            <person name="Nusbaum C."/>
            <person name="Birren B."/>
        </authorList>
    </citation>
    <scope>NUCLEOTIDE SEQUENCE</scope>
    <source>
        <strain evidence="3">R3-111a-1</strain>
    </source>
</reference>
<evidence type="ECO:0000313" key="4">
    <source>
        <dbReference type="EnsemblFungi" id="EJT75233"/>
    </source>
</evidence>
<reference evidence="4" key="4">
    <citation type="journal article" date="2015" name="G3 (Bethesda)">
        <title>Genome sequences of three phytopathogenic species of the Magnaporthaceae family of fungi.</title>
        <authorList>
            <person name="Okagaki L.H."/>
            <person name="Nunes C.C."/>
            <person name="Sailsbery J."/>
            <person name="Clay B."/>
            <person name="Brown D."/>
            <person name="John T."/>
            <person name="Oh Y."/>
            <person name="Young N."/>
            <person name="Fitzgerald M."/>
            <person name="Haas B.J."/>
            <person name="Zeng Q."/>
            <person name="Young S."/>
            <person name="Adiconis X."/>
            <person name="Fan L."/>
            <person name="Levin J.Z."/>
            <person name="Mitchell T.K."/>
            <person name="Okubara P.A."/>
            <person name="Farman M.L."/>
            <person name="Kohn L.M."/>
            <person name="Birren B."/>
            <person name="Ma L.-J."/>
            <person name="Dean R.A."/>
        </authorList>
    </citation>
    <scope>NUCLEOTIDE SEQUENCE</scope>
    <source>
        <strain evidence="4">R3-111a-1</strain>
    </source>
</reference>
<name>J3NV57_GAET3</name>
<gene>
    <name evidence="4" type="primary">20345628</name>
    <name evidence="3" type="ORF">GGTG_05170</name>
</gene>
<dbReference type="VEuPathDB" id="FungiDB:GGTG_05170"/>
<dbReference type="GO" id="GO:0003839">
    <property type="term" value="F:gamma-glutamylcyclotransferase activity"/>
    <property type="evidence" value="ECO:0007669"/>
    <property type="project" value="UniProtKB-EC"/>
</dbReference>
<evidence type="ECO:0000256" key="1">
    <source>
        <dbReference type="ARBA" id="ARBA00012346"/>
    </source>
</evidence>
<evidence type="ECO:0000256" key="2">
    <source>
        <dbReference type="ARBA" id="ARBA00023239"/>
    </source>
</evidence>
<dbReference type="EnsemblFungi" id="EJT75233">
    <property type="protein sequence ID" value="EJT75233"/>
    <property type="gene ID" value="GGTG_05170"/>
</dbReference>